<dbReference type="SUPFAM" id="SSF46575">
    <property type="entry name" value="DNA polymerase III theta subunit-like"/>
    <property type="match status" value="1"/>
</dbReference>
<dbReference type="InterPro" id="IPR036745">
    <property type="entry name" value="PolIII_theta_sf"/>
</dbReference>
<dbReference type="GO" id="GO:0006260">
    <property type="term" value="P:DNA replication"/>
    <property type="evidence" value="ECO:0007669"/>
    <property type="project" value="InterPro"/>
</dbReference>
<proteinExistence type="predicted"/>
<protein>
    <submittedName>
        <fullName evidence="1">DNA polymerase III subunit theta</fullName>
    </submittedName>
</protein>
<dbReference type="InterPro" id="IPR009052">
    <property type="entry name" value="DNA_pol_III_theta_bac"/>
</dbReference>
<name>A0AB39VL78_9GAMM</name>
<dbReference type="AlphaFoldDB" id="A0AB39VL78"/>
<dbReference type="GO" id="GO:0003677">
    <property type="term" value="F:DNA binding"/>
    <property type="evidence" value="ECO:0007669"/>
    <property type="project" value="InterPro"/>
</dbReference>
<dbReference type="NCBIfam" id="NF008207">
    <property type="entry name" value="PRK10969.1"/>
    <property type="match status" value="1"/>
</dbReference>
<dbReference type="RefSeq" id="WP_369788366.1">
    <property type="nucleotide sequence ID" value="NZ_CP165628.1"/>
</dbReference>
<sequence>MSKNLANLPKEEMDKINVDKAAGAVAFKERYNMPVVAEISAKEQPEHLREYFMERLSYYRSMKDSLGKMDPPPPNP</sequence>
<dbReference type="EMBL" id="CP165628">
    <property type="protein sequence ID" value="XDU70924.1"/>
    <property type="molecule type" value="Genomic_DNA"/>
</dbReference>
<dbReference type="GO" id="GO:0003887">
    <property type="term" value="F:DNA-directed DNA polymerase activity"/>
    <property type="evidence" value="ECO:0007669"/>
    <property type="project" value="InterPro"/>
</dbReference>
<reference evidence="1" key="1">
    <citation type="submission" date="2024-07" db="EMBL/GenBank/DDBJ databases">
        <authorList>
            <person name="Biller S.J."/>
        </authorList>
    </citation>
    <scope>NUCLEOTIDE SEQUENCE</scope>
    <source>
        <strain evidence="1">WC2420</strain>
    </source>
</reference>
<accession>A0AB39VL78</accession>
<dbReference type="Gene3D" id="1.20.58.250">
    <property type="entry name" value="DNA polymerase III-theta"/>
    <property type="match status" value="1"/>
</dbReference>
<organism evidence="1">
    <name type="scientific">Rouxiella sp. WC2420</name>
    <dbReference type="NCBI Taxonomy" id="3234145"/>
    <lineage>
        <taxon>Bacteria</taxon>
        <taxon>Pseudomonadati</taxon>
        <taxon>Pseudomonadota</taxon>
        <taxon>Gammaproteobacteria</taxon>
        <taxon>Enterobacterales</taxon>
        <taxon>Yersiniaceae</taxon>
        <taxon>Rouxiella</taxon>
    </lineage>
</organism>
<evidence type="ECO:0000313" key="1">
    <source>
        <dbReference type="EMBL" id="XDU70924.1"/>
    </source>
</evidence>
<dbReference type="Pfam" id="PF06440">
    <property type="entry name" value="DNA_pol3_theta"/>
    <property type="match status" value="1"/>
</dbReference>
<gene>
    <name evidence="1" type="ORF">AB3G37_15250</name>
</gene>